<comment type="caution">
    <text evidence="1">The sequence shown here is derived from an EMBL/GenBank/DDBJ whole genome shotgun (WGS) entry which is preliminary data.</text>
</comment>
<dbReference type="EMBL" id="CAJVQB010059761">
    <property type="protein sequence ID" value="CAG8839118.1"/>
    <property type="molecule type" value="Genomic_DNA"/>
</dbReference>
<feature type="non-terminal residue" evidence="1">
    <location>
        <position position="1"/>
    </location>
</feature>
<evidence type="ECO:0000313" key="2">
    <source>
        <dbReference type="Proteomes" id="UP000789901"/>
    </source>
</evidence>
<keyword evidence="2" id="KW-1185">Reference proteome</keyword>
<name>A0ABN7WS90_GIGMA</name>
<gene>
    <name evidence="1" type="ORF">GMARGA_LOCUS34302</name>
</gene>
<evidence type="ECO:0000313" key="1">
    <source>
        <dbReference type="EMBL" id="CAG8839118.1"/>
    </source>
</evidence>
<sequence length="298" mass="34989">RVSLSINHYYQFYKHSLLIPNEKHISLHYGDYTSMDIEVYIPKLNLNLYDIVQNRNDPVPEVINNTESESVAELKNNFIEIQSPDYQIVSETIIKVQHGNLNDADEQIDYRIIEIQQKINIAKDIIKGDYYNFENCFKNMHKEIGNLLEKIDTENTYGIKEVAEIPNDNKIEKPQFSQSINRSINVLHNTIENIKLQLKERRELEGLECCHSEENLDDQNESDLDIANKKLKEYNDYNCFFLNNIVANLEDEKTKLIVQLSGSTACKIWVKQVSYSRENNIKPPGRLRSFFYNNYKIQ</sequence>
<protein>
    <submittedName>
        <fullName evidence="1">3527_t:CDS:1</fullName>
    </submittedName>
</protein>
<reference evidence="1 2" key="1">
    <citation type="submission" date="2021-06" db="EMBL/GenBank/DDBJ databases">
        <authorList>
            <person name="Kallberg Y."/>
            <person name="Tangrot J."/>
            <person name="Rosling A."/>
        </authorList>
    </citation>
    <scope>NUCLEOTIDE SEQUENCE [LARGE SCALE GENOMIC DNA]</scope>
    <source>
        <strain evidence="1 2">120-4 pot B 10/14</strain>
    </source>
</reference>
<dbReference type="Proteomes" id="UP000789901">
    <property type="component" value="Unassembled WGS sequence"/>
</dbReference>
<proteinExistence type="predicted"/>
<feature type="non-terminal residue" evidence="1">
    <location>
        <position position="298"/>
    </location>
</feature>
<organism evidence="1 2">
    <name type="scientific">Gigaspora margarita</name>
    <dbReference type="NCBI Taxonomy" id="4874"/>
    <lineage>
        <taxon>Eukaryota</taxon>
        <taxon>Fungi</taxon>
        <taxon>Fungi incertae sedis</taxon>
        <taxon>Mucoromycota</taxon>
        <taxon>Glomeromycotina</taxon>
        <taxon>Glomeromycetes</taxon>
        <taxon>Diversisporales</taxon>
        <taxon>Gigasporaceae</taxon>
        <taxon>Gigaspora</taxon>
    </lineage>
</organism>
<accession>A0ABN7WS90</accession>